<proteinExistence type="predicted"/>
<name>A0A081IAE2_PLAVN</name>
<dbReference type="AlphaFoldDB" id="A0A081IAE2"/>
<protein>
    <submittedName>
        <fullName evidence="1">Uncharacterized protein</fullName>
    </submittedName>
</protein>
<organism evidence="1 2">
    <name type="scientific">Plasmodium vinckei vinckei</name>
    <dbReference type="NCBI Taxonomy" id="54757"/>
    <lineage>
        <taxon>Eukaryota</taxon>
        <taxon>Sar</taxon>
        <taxon>Alveolata</taxon>
        <taxon>Apicomplexa</taxon>
        <taxon>Aconoidasida</taxon>
        <taxon>Haemosporida</taxon>
        <taxon>Plasmodiidae</taxon>
        <taxon>Plasmodium</taxon>
        <taxon>Plasmodium (Vinckeia)</taxon>
    </lineage>
</organism>
<dbReference type="EMBL" id="KL446955">
    <property type="protein sequence ID" value="KEG00650.1"/>
    <property type="molecule type" value="Genomic_DNA"/>
</dbReference>
<evidence type="ECO:0000313" key="1">
    <source>
        <dbReference type="EMBL" id="KEG00650.1"/>
    </source>
</evidence>
<evidence type="ECO:0000313" key="2">
    <source>
        <dbReference type="Proteomes" id="UP000030681"/>
    </source>
</evidence>
<dbReference type="Proteomes" id="UP000030681">
    <property type="component" value="Unassembled WGS sequence"/>
</dbReference>
<reference evidence="1 2" key="1">
    <citation type="submission" date="2013-02" db="EMBL/GenBank/DDBJ databases">
        <title>The Genome Sequence of Plasmodium vinckei vinckei.</title>
        <authorList>
            <consortium name="The Broad Institute Genome Sequencing Platform"/>
            <consortium name="The Broad Institute Genome Sequencing Center for Infectious Disease"/>
            <person name="Neafsey D."/>
            <person name="Cheeseman I."/>
            <person name="Volkman S."/>
            <person name="Adams J."/>
            <person name="Walker B."/>
            <person name="Young S.K."/>
            <person name="Zeng Q."/>
            <person name="Gargeya S."/>
            <person name="Fitzgerald M."/>
            <person name="Haas B."/>
            <person name="Abouelleil A."/>
            <person name="Alvarado L."/>
            <person name="Arachchi H.M."/>
            <person name="Berlin A.M."/>
            <person name="Chapman S.B."/>
            <person name="Dewar J."/>
            <person name="Goldberg J."/>
            <person name="Griggs A."/>
            <person name="Gujja S."/>
            <person name="Hansen M."/>
            <person name="Howarth C."/>
            <person name="Imamovic A."/>
            <person name="Larimer J."/>
            <person name="McCowan C."/>
            <person name="Murphy C."/>
            <person name="Neiman D."/>
            <person name="Pearson M."/>
            <person name="Priest M."/>
            <person name="Roberts A."/>
            <person name="Saif S."/>
            <person name="Shea T."/>
            <person name="Sisk P."/>
            <person name="Sykes S."/>
            <person name="Wortman J."/>
            <person name="Nusbaum C."/>
            <person name="Birren B."/>
        </authorList>
    </citation>
    <scope>NUCLEOTIDE SEQUENCE [LARGE SCALE GENOMIC DNA]</scope>
    <source>
        <strain evidence="2">vinckei</strain>
    </source>
</reference>
<accession>A0A081IAE2</accession>
<sequence>MYLKKYIHILSCDLFLRDIYKRMLVKNEGSLNGVNVNNSSNNNSDDVCKSNWREIIILLRKTI</sequence>
<gene>
    <name evidence="1" type="ORF">YYE_04481</name>
</gene>